<dbReference type="Pfam" id="PF07883">
    <property type="entry name" value="Cupin_2"/>
    <property type="match status" value="1"/>
</dbReference>
<dbReference type="Proteomes" id="UP000226437">
    <property type="component" value="Unassembled WGS sequence"/>
</dbReference>
<proteinExistence type="predicted"/>
<dbReference type="PROSITE" id="PS00041">
    <property type="entry name" value="HTH_ARAC_FAMILY_1"/>
    <property type="match status" value="1"/>
</dbReference>
<dbReference type="Gene3D" id="2.60.120.10">
    <property type="entry name" value="Jelly Rolls"/>
    <property type="match status" value="1"/>
</dbReference>
<feature type="domain" description="HTH araC/xylS-type" evidence="4">
    <location>
        <begin position="184"/>
        <end position="282"/>
    </location>
</feature>
<protein>
    <recommendedName>
        <fullName evidence="4">HTH araC/xylS-type domain-containing protein</fullName>
    </recommendedName>
</protein>
<dbReference type="SMART" id="SM00342">
    <property type="entry name" value="HTH_ARAC"/>
    <property type="match status" value="1"/>
</dbReference>
<dbReference type="EMBL" id="PDLO01000005">
    <property type="protein sequence ID" value="PHK98079.1"/>
    <property type="molecule type" value="Genomic_DNA"/>
</dbReference>
<accession>A0A2G0CDM6</accession>
<dbReference type="Gene3D" id="1.10.10.60">
    <property type="entry name" value="Homeodomain-like"/>
    <property type="match status" value="2"/>
</dbReference>
<sequence length="288" mass="33464">MKLQYKTTDSDPLSSISVRRIQQPYIGQNWHFHEEYELIYFLEGQGMRIVGDHMSNFKAGELVLVGQWLPHLWRNDDLNTGGLSADFIVVKFKSQLKGIDLFALPELSTMKMLLHRSANGMLFSTSCLPAIHPLMLQLAGAGSVDRIVHFLRIMDVLSRQTDYEFLASHDFTLPTEVTKESRLQSVINYIFERYTQEITLDDISDVACLTPPAFCRFFKNRTNKTFFHFLNEFRINKACQLLIGNERQIKEICFDVGFQSLTNFNRIFRKAKGITPSQYRSRYRKMHA</sequence>
<dbReference type="CDD" id="cd06976">
    <property type="entry name" value="cupin_MtlR-like_N"/>
    <property type="match status" value="1"/>
</dbReference>
<dbReference type="GO" id="GO:0003700">
    <property type="term" value="F:DNA-binding transcription factor activity"/>
    <property type="evidence" value="ECO:0007669"/>
    <property type="project" value="InterPro"/>
</dbReference>
<gene>
    <name evidence="5" type="ORF">CGL56_12880</name>
</gene>
<dbReference type="PANTHER" id="PTHR43280">
    <property type="entry name" value="ARAC-FAMILY TRANSCRIPTIONAL REGULATOR"/>
    <property type="match status" value="1"/>
</dbReference>
<dbReference type="PRINTS" id="PR00032">
    <property type="entry name" value="HTHARAC"/>
</dbReference>
<dbReference type="Pfam" id="PF12833">
    <property type="entry name" value="HTH_18"/>
    <property type="match status" value="1"/>
</dbReference>
<dbReference type="OrthoDB" id="9779074at2"/>
<reference evidence="5 6" key="1">
    <citation type="submission" date="2017-10" db="EMBL/GenBank/DDBJ databases">
        <title>The draft genome sequence of Lewinella marina KCTC 32374.</title>
        <authorList>
            <person name="Wang K."/>
        </authorList>
    </citation>
    <scope>NUCLEOTIDE SEQUENCE [LARGE SCALE GENOMIC DNA]</scope>
    <source>
        <strain evidence="5 6">MKG-38</strain>
    </source>
</reference>
<evidence type="ECO:0000256" key="1">
    <source>
        <dbReference type="ARBA" id="ARBA00023015"/>
    </source>
</evidence>
<organism evidence="5 6">
    <name type="scientific">Neolewinella marina</name>
    <dbReference type="NCBI Taxonomy" id="438751"/>
    <lineage>
        <taxon>Bacteria</taxon>
        <taxon>Pseudomonadati</taxon>
        <taxon>Bacteroidota</taxon>
        <taxon>Saprospiria</taxon>
        <taxon>Saprospirales</taxon>
        <taxon>Lewinellaceae</taxon>
        <taxon>Neolewinella</taxon>
    </lineage>
</organism>
<dbReference type="PANTHER" id="PTHR43280:SF27">
    <property type="entry name" value="TRANSCRIPTIONAL REGULATOR MTLR"/>
    <property type="match status" value="1"/>
</dbReference>
<dbReference type="InterPro" id="IPR020449">
    <property type="entry name" value="Tscrpt_reg_AraC-type_HTH"/>
</dbReference>
<keyword evidence="1" id="KW-0805">Transcription regulation</keyword>
<dbReference type="SUPFAM" id="SSF51182">
    <property type="entry name" value="RmlC-like cupins"/>
    <property type="match status" value="2"/>
</dbReference>
<dbReference type="AlphaFoldDB" id="A0A2G0CDM6"/>
<dbReference type="InterPro" id="IPR014710">
    <property type="entry name" value="RmlC-like_jellyroll"/>
</dbReference>
<dbReference type="PROSITE" id="PS01124">
    <property type="entry name" value="HTH_ARAC_FAMILY_2"/>
    <property type="match status" value="1"/>
</dbReference>
<comment type="caution">
    <text evidence="5">The sequence shown here is derived from an EMBL/GenBank/DDBJ whole genome shotgun (WGS) entry which is preliminary data.</text>
</comment>
<dbReference type="GO" id="GO:0043565">
    <property type="term" value="F:sequence-specific DNA binding"/>
    <property type="evidence" value="ECO:0007669"/>
    <property type="project" value="InterPro"/>
</dbReference>
<dbReference type="InterPro" id="IPR018060">
    <property type="entry name" value="HTH_AraC"/>
</dbReference>
<dbReference type="SUPFAM" id="SSF46689">
    <property type="entry name" value="Homeodomain-like"/>
    <property type="match status" value="1"/>
</dbReference>
<dbReference type="RefSeq" id="WP_099106977.1">
    <property type="nucleotide sequence ID" value="NZ_JAATJF010000002.1"/>
</dbReference>
<keyword evidence="2" id="KW-0238">DNA-binding</keyword>
<dbReference type="InterPro" id="IPR018062">
    <property type="entry name" value="HTH_AraC-typ_CS"/>
</dbReference>
<keyword evidence="3" id="KW-0804">Transcription</keyword>
<evidence type="ECO:0000313" key="5">
    <source>
        <dbReference type="EMBL" id="PHK98079.1"/>
    </source>
</evidence>
<dbReference type="InterPro" id="IPR009057">
    <property type="entry name" value="Homeodomain-like_sf"/>
</dbReference>
<keyword evidence="6" id="KW-1185">Reference proteome</keyword>
<evidence type="ECO:0000256" key="3">
    <source>
        <dbReference type="ARBA" id="ARBA00023163"/>
    </source>
</evidence>
<name>A0A2G0CDM6_9BACT</name>
<evidence type="ECO:0000256" key="2">
    <source>
        <dbReference type="ARBA" id="ARBA00023125"/>
    </source>
</evidence>
<evidence type="ECO:0000259" key="4">
    <source>
        <dbReference type="PROSITE" id="PS01124"/>
    </source>
</evidence>
<dbReference type="InterPro" id="IPR013096">
    <property type="entry name" value="Cupin_2"/>
</dbReference>
<evidence type="ECO:0000313" key="6">
    <source>
        <dbReference type="Proteomes" id="UP000226437"/>
    </source>
</evidence>
<dbReference type="InterPro" id="IPR011051">
    <property type="entry name" value="RmlC_Cupin_sf"/>
</dbReference>